<evidence type="ECO:0000256" key="2">
    <source>
        <dbReference type="SAM" id="SignalP"/>
    </source>
</evidence>
<evidence type="ECO:0000313" key="3">
    <source>
        <dbReference type="EMBL" id="KZS41756.1"/>
    </source>
</evidence>
<accession>A0A162FDR5</accession>
<dbReference type="GO" id="GO:0006508">
    <property type="term" value="P:proteolysis"/>
    <property type="evidence" value="ECO:0007669"/>
    <property type="project" value="UniProtKB-KW"/>
</dbReference>
<dbReference type="SUPFAM" id="SSF56235">
    <property type="entry name" value="N-terminal nucleophile aminohydrolases (Ntn hydrolases)"/>
    <property type="match status" value="1"/>
</dbReference>
<dbReference type="InterPro" id="IPR010430">
    <property type="entry name" value="DUF1028"/>
</dbReference>
<dbReference type="PANTHER" id="PTHR39328:SF1">
    <property type="entry name" value="BLL2871 PROTEIN"/>
    <property type="match status" value="1"/>
</dbReference>
<protein>
    <submittedName>
        <fullName evidence="3">Zn-dependent protease</fullName>
    </submittedName>
</protein>
<dbReference type="EMBL" id="LQRT01000003">
    <property type="protein sequence ID" value="KZS41756.1"/>
    <property type="molecule type" value="Genomic_DNA"/>
</dbReference>
<keyword evidence="1" id="KW-0802">TPR repeat</keyword>
<dbReference type="InterPro" id="IPR011990">
    <property type="entry name" value="TPR-like_helical_dom_sf"/>
</dbReference>
<dbReference type="Gene3D" id="3.60.20.10">
    <property type="entry name" value="Glutamine Phosphoribosylpyrophosphate, subunit 1, domain 1"/>
    <property type="match status" value="1"/>
</dbReference>
<keyword evidence="3" id="KW-0645">Protease</keyword>
<dbReference type="PROSITE" id="PS50005">
    <property type="entry name" value="TPR"/>
    <property type="match status" value="1"/>
</dbReference>
<dbReference type="Gene3D" id="1.25.40.10">
    <property type="entry name" value="Tetratricopeptide repeat domain"/>
    <property type="match status" value="1"/>
</dbReference>
<proteinExistence type="predicted"/>
<evidence type="ECO:0000256" key="1">
    <source>
        <dbReference type="PROSITE-ProRule" id="PRU00339"/>
    </source>
</evidence>
<sequence length="330" mass="36459">MKFSTLVKIALLTFLVSNQITAQQVYKEKFAHTFSIVARDKVTGEMAVAVQSHWFSVGSIVSWGQSGVGVVATQSFVNPAYGPDGLKLISEGKTAKEALEQLVAQDEGKDFRQVAFLDTQGNVSAFTGEKCVASAHHIIGDNYSVQANMMLNDNVVPAMAKAFENYKNLPLADRVVKVLLAAQEAGGDIRGKQSAALVVVGAKPVKNSWEDKKINLRVDDHATPLVELQRLLEVHKAYEFMNKGDLAVEVGDMKNALKEYGAAEKLFPNNLEMKYWKAIALANNKKLDEALPIFKYIFEKDSNWKELTKRLPKSGLLSISKEELEKVIKL</sequence>
<dbReference type="SUPFAM" id="SSF48452">
    <property type="entry name" value="TPR-like"/>
    <property type="match status" value="1"/>
</dbReference>
<comment type="caution">
    <text evidence="3">The sequence shown here is derived from an EMBL/GenBank/DDBJ whole genome shotgun (WGS) entry which is preliminary data.</text>
</comment>
<gene>
    <name evidence="3" type="ORF">AWE51_20390</name>
</gene>
<keyword evidence="4" id="KW-1185">Reference proteome</keyword>
<dbReference type="Proteomes" id="UP000076715">
    <property type="component" value="Unassembled WGS sequence"/>
</dbReference>
<keyword evidence="2" id="KW-0732">Signal</keyword>
<feature type="signal peptide" evidence="2">
    <location>
        <begin position="1"/>
        <end position="22"/>
    </location>
</feature>
<dbReference type="OrthoDB" id="9790012at2"/>
<evidence type="ECO:0000313" key="4">
    <source>
        <dbReference type="Proteomes" id="UP000076715"/>
    </source>
</evidence>
<dbReference type="InterPro" id="IPR019734">
    <property type="entry name" value="TPR_rpt"/>
</dbReference>
<dbReference type="Pfam" id="PF06267">
    <property type="entry name" value="DUF1028"/>
    <property type="match status" value="1"/>
</dbReference>
<dbReference type="AlphaFoldDB" id="A0A162FDR5"/>
<feature type="repeat" description="TPR" evidence="1">
    <location>
        <begin position="237"/>
        <end position="270"/>
    </location>
</feature>
<reference evidence="3" key="1">
    <citation type="submission" date="2016-01" db="EMBL/GenBank/DDBJ databases">
        <title>The draft genome sequence of Aquimarina sp. RZW4-3-2.</title>
        <authorList>
            <person name="Wang Y."/>
        </authorList>
    </citation>
    <scope>NUCLEOTIDE SEQUENCE [LARGE SCALE GENOMIC DNA]</scope>
    <source>
        <strain evidence="3">RZW4-3-2</strain>
    </source>
</reference>
<keyword evidence="3" id="KW-0378">Hydrolase</keyword>
<dbReference type="GO" id="GO:0008233">
    <property type="term" value="F:peptidase activity"/>
    <property type="evidence" value="ECO:0007669"/>
    <property type="project" value="UniProtKB-KW"/>
</dbReference>
<dbReference type="STRING" id="1642818.AWE51_20390"/>
<dbReference type="InterPro" id="IPR029055">
    <property type="entry name" value="Ntn_hydrolases_N"/>
</dbReference>
<organism evidence="3 4">
    <name type="scientific">Aquimarina aggregata</name>
    <dbReference type="NCBI Taxonomy" id="1642818"/>
    <lineage>
        <taxon>Bacteria</taxon>
        <taxon>Pseudomonadati</taxon>
        <taxon>Bacteroidota</taxon>
        <taxon>Flavobacteriia</taxon>
        <taxon>Flavobacteriales</taxon>
        <taxon>Flavobacteriaceae</taxon>
        <taxon>Aquimarina</taxon>
    </lineage>
</organism>
<name>A0A162FDR5_9FLAO</name>
<feature type="chain" id="PRO_5007833951" evidence="2">
    <location>
        <begin position="23"/>
        <end position="330"/>
    </location>
</feature>
<dbReference type="PANTHER" id="PTHR39328">
    <property type="entry name" value="BLL2871 PROTEIN"/>
    <property type="match status" value="1"/>
</dbReference>
<dbReference type="RefSeq" id="WP_066311404.1">
    <property type="nucleotide sequence ID" value="NZ_CANLSS010000006.1"/>
</dbReference>